<evidence type="ECO:0000256" key="2">
    <source>
        <dbReference type="ARBA" id="ARBA00009285"/>
    </source>
</evidence>
<dbReference type="InterPro" id="IPR012677">
    <property type="entry name" value="Nucleotide-bd_a/b_plait_sf"/>
</dbReference>
<evidence type="ECO:0000259" key="11">
    <source>
        <dbReference type="PROSITE" id="PS51281"/>
    </source>
</evidence>
<dbReference type="GO" id="GO:0005737">
    <property type="term" value="C:cytoplasm"/>
    <property type="evidence" value="ECO:0007669"/>
    <property type="project" value="InterPro"/>
</dbReference>
<dbReference type="InterPro" id="IPR009060">
    <property type="entry name" value="UBA-like_sf"/>
</dbReference>
<evidence type="ECO:0000259" key="10">
    <source>
        <dbReference type="PROSITE" id="PS50177"/>
    </source>
</evidence>
<evidence type="ECO:0000256" key="3">
    <source>
        <dbReference type="ARBA" id="ARBA00022448"/>
    </source>
</evidence>
<evidence type="ECO:0000256" key="5">
    <source>
        <dbReference type="ARBA" id="ARBA00022737"/>
    </source>
</evidence>
<dbReference type="CDD" id="cd14342">
    <property type="entry name" value="UBA_TAP-C"/>
    <property type="match status" value="1"/>
</dbReference>
<keyword evidence="5" id="KW-0677">Repeat</keyword>
<feature type="domain" description="NTF2" evidence="10">
    <location>
        <begin position="403"/>
        <end position="555"/>
    </location>
</feature>
<dbReference type="GO" id="GO:0003723">
    <property type="term" value="F:RNA binding"/>
    <property type="evidence" value="ECO:0007669"/>
    <property type="project" value="UniProtKB-KW"/>
</dbReference>
<evidence type="ECO:0000313" key="13">
    <source>
        <dbReference type="Proteomes" id="UP000261620"/>
    </source>
</evidence>
<evidence type="ECO:0000313" key="12">
    <source>
        <dbReference type="Ensembl" id="ENSMMOP00000003580.1"/>
    </source>
</evidence>
<dbReference type="Pfam" id="PF09162">
    <property type="entry name" value="Tap-RNA_bind"/>
    <property type="match status" value="1"/>
</dbReference>
<dbReference type="Proteomes" id="UP000261620">
    <property type="component" value="Unplaced"/>
</dbReference>
<evidence type="ECO:0000256" key="7">
    <source>
        <dbReference type="ARBA" id="ARBA00022884"/>
    </source>
</evidence>
<dbReference type="InterPro" id="IPR032675">
    <property type="entry name" value="LRR_dom_sf"/>
</dbReference>
<dbReference type="SUPFAM" id="SSF46934">
    <property type="entry name" value="UBA-like"/>
    <property type="match status" value="1"/>
</dbReference>
<dbReference type="InterPro" id="IPR001611">
    <property type="entry name" value="Leu-rich_rpt"/>
</dbReference>
<dbReference type="FunFam" id="3.80.10.10:FF:000384">
    <property type="entry name" value="Nuclear RNA export factor 1"/>
    <property type="match status" value="1"/>
</dbReference>
<feature type="compositionally biased region" description="Gly residues" evidence="9">
    <location>
        <begin position="124"/>
        <end position="149"/>
    </location>
</feature>
<dbReference type="Gene3D" id="3.30.70.330">
    <property type="match status" value="1"/>
</dbReference>
<reference evidence="12" key="1">
    <citation type="submission" date="2025-08" db="UniProtKB">
        <authorList>
            <consortium name="Ensembl"/>
        </authorList>
    </citation>
    <scope>IDENTIFICATION</scope>
</reference>
<keyword evidence="8" id="KW-0539">Nucleus</keyword>
<dbReference type="PANTHER" id="PTHR10662:SF22">
    <property type="entry name" value="NUCLEAR RNA EXPORT FACTOR 1"/>
    <property type="match status" value="1"/>
</dbReference>
<dbReference type="InterPro" id="IPR057125">
    <property type="entry name" value="NXF1/2/3/5-like_LRR"/>
</dbReference>
<dbReference type="InterPro" id="IPR005637">
    <property type="entry name" value="TAP_C_dom"/>
</dbReference>
<feature type="compositionally biased region" description="Basic and acidic residues" evidence="9">
    <location>
        <begin position="110"/>
        <end position="122"/>
    </location>
</feature>
<dbReference type="Ensembl" id="ENSMMOT00000003637.1">
    <property type="protein sequence ID" value="ENSMMOP00000003580.1"/>
    <property type="gene ID" value="ENSMMOG00000002860.1"/>
</dbReference>
<evidence type="ECO:0000256" key="1">
    <source>
        <dbReference type="ARBA" id="ARBA00004642"/>
    </source>
</evidence>
<comment type="similarity">
    <text evidence="2">Belongs to the NXF family.</text>
</comment>
<dbReference type="FunFam" id="3.10.450.50:FF:000004">
    <property type="entry name" value="Nuclear RNA export factor 1"/>
    <property type="match status" value="1"/>
</dbReference>
<proteinExistence type="inferred from homology"/>
<dbReference type="InterPro" id="IPR002075">
    <property type="entry name" value="NTF2_dom"/>
</dbReference>
<feature type="compositionally biased region" description="Basic residues" evidence="9">
    <location>
        <begin position="41"/>
        <end position="51"/>
    </location>
</feature>
<dbReference type="AlphaFoldDB" id="A0A3Q4AHC7"/>
<evidence type="ECO:0000256" key="4">
    <source>
        <dbReference type="ARBA" id="ARBA00022614"/>
    </source>
</evidence>
<keyword evidence="4" id="KW-0433">Leucine-rich repeat</keyword>
<dbReference type="PROSITE" id="PS51450">
    <property type="entry name" value="LRR"/>
    <property type="match status" value="2"/>
</dbReference>
<feature type="compositionally biased region" description="Polar residues" evidence="9">
    <location>
        <begin position="88"/>
        <end position="100"/>
    </location>
</feature>
<dbReference type="InterPro" id="IPR015245">
    <property type="entry name" value="Tap_RNA-bd"/>
</dbReference>
<name>A0A3Q4AHC7_MOLML</name>
<dbReference type="GO" id="GO:0005635">
    <property type="term" value="C:nuclear envelope"/>
    <property type="evidence" value="ECO:0007669"/>
    <property type="project" value="UniProtKB-ARBA"/>
</dbReference>
<reference evidence="12" key="2">
    <citation type="submission" date="2025-09" db="UniProtKB">
        <authorList>
            <consortium name="Ensembl"/>
        </authorList>
    </citation>
    <scope>IDENTIFICATION</scope>
</reference>
<dbReference type="InterPro" id="IPR032710">
    <property type="entry name" value="NTF2-like_dom_sf"/>
</dbReference>
<protein>
    <submittedName>
        <fullName evidence="12">Uncharacterized protein</fullName>
    </submittedName>
</protein>
<accession>A0A3Q4AHC7</accession>
<keyword evidence="3" id="KW-0813">Transport</keyword>
<dbReference type="Gene3D" id="3.80.10.10">
    <property type="entry name" value="Ribonuclease Inhibitor"/>
    <property type="match status" value="1"/>
</dbReference>
<dbReference type="Gene3D" id="1.10.8.10">
    <property type="entry name" value="DNA helicase RuvA subunit, C-terminal domain"/>
    <property type="match status" value="1"/>
</dbReference>
<dbReference type="Gene3D" id="3.10.450.50">
    <property type="match status" value="1"/>
</dbReference>
<dbReference type="InterPro" id="IPR035979">
    <property type="entry name" value="RBD_domain_sf"/>
</dbReference>
<dbReference type="InterPro" id="IPR018222">
    <property type="entry name" value="Nuclear_transport_factor_2_euk"/>
</dbReference>
<keyword evidence="6" id="KW-0509">mRNA transport</keyword>
<dbReference type="PROSITE" id="PS51281">
    <property type="entry name" value="TAP_C"/>
    <property type="match status" value="1"/>
</dbReference>
<sequence length="638" mass="72307">MYNITVQSLRNVIPSIHCRIKVFDLSVPFSEHDDRTAPQFRNRKGRGSHKGRSYDRSRRDRQRGNHSGGFGGPGPRSRLDDTDGDVTMSDNSQDNSSQHRFNPYGRPFRKGGDGRFDRDRRQGKGGGGRGGGFRGDRSGGGSSGGGGKNRSGWYKIPHGRKYDKKWLLTALQNICSVPFTPVQYHVDHNRVHFYVDDSSTATALHKCSHKITDTDGYKVCYVTVLELPCVPFSRIELWNAQCMAKRFDGSQQALDLNNIRTDPDLVSQNIEVILNRKTSMEAVIKIIEENIPELTCLNLSNNRIHKLDELAELVTKVPHLKNLNLSHNELKSDRELDKLKGLKLVELWLNRNPLCDLFKDQASYIRFDGQDLPPPIGFDVETPTTIPPCKFHRRQESIQHKRVNSRNCYRYYSIYDSGDRQPLLDAYHDGASFSLTTPYSTQNPSRSSLGEYHKDSRNLKRLKDSTIRFRLLKHTRLNVVAFLNELPKTQHDIASFIVDVNTYTNTLLIFTVSGVFKEVAVDGKSRESTMAFSRVFITVPAGNNGLCVVNDQFFIRMATTEEIRRAFVAPAPTPSSSPVPTLDAPQQEMLTAFSQKSGMNLEWSQKCLQDNDWDFNRAAQIFTQLKTEGKIPDAAFIK</sequence>
<feature type="region of interest" description="Disordered" evidence="9">
    <location>
        <begin position="32"/>
        <end position="153"/>
    </location>
</feature>
<dbReference type="GO" id="GO:0005654">
    <property type="term" value="C:nucleoplasm"/>
    <property type="evidence" value="ECO:0007669"/>
    <property type="project" value="UniProtKB-SubCell"/>
</dbReference>
<dbReference type="SUPFAM" id="SSF52058">
    <property type="entry name" value="L domain-like"/>
    <property type="match status" value="1"/>
</dbReference>
<dbReference type="GO" id="GO:0016973">
    <property type="term" value="P:poly(A)+ mRNA export from nucleus"/>
    <property type="evidence" value="ECO:0007669"/>
    <property type="project" value="TreeGrafter"/>
</dbReference>
<organism evidence="12 13">
    <name type="scientific">Mola mola</name>
    <name type="common">Ocean sunfish</name>
    <name type="synonym">Tetraodon mola</name>
    <dbReference type="NCBI Taxonomy" id="94237"/>
    <lineage>
        <taxon>Eukaryota</taxon>
        <taxon>Metazoa</taxon>
        <taxon>Chordata</taxon>
        <taxon>Craniata</taxon>
        <taxon>Vertebrata</taxon>
        <taxon>Euteleostomi</taxon>
        <taxon>Actinopterygii</taxon>
        <taxon>Neopterygii</taxon>
        <taxon>Teleostei</taxon>
        <taxon>Neoteleostei</taxon>
        <taxon>Acanthomorphata</taxon>
        <taxon>Eupercaria</taxon>
        <taxon>Tetraodontiformes</taxon>
        <taxon>Molidae</taxon>
        <taxon>Mola</taxon>
    </lineage>
</organism>
<dbReference type="SMART" id="SM00804">
    <property type="entry name" value="TAP_C"/>
    <property type="match status" value="1"/>
</dbReference>
<evidence type="ECO:0000256" key="6">
    <source>
        <dbReference type="ARBA" id="ARBA00022816"/>
    </source>
</evidence>
<dbReference type="FunFam" id="1.10.8.10:FF:000018">
    <property type="entry name" value="Nuclear RNA export factor 1"/>
    <property type="match status" value="1"/>
</dbReference>
<dbReference type="SUPFAM" id="SSF54427">
    <property type="entry name" value="NTF2-like"/>
    <property type="match status" value="1"/>
</dbReference>
<dbReference type="Pfam" id="PF03943">
    <property type="entry name" value="TAP_C"/>
    <property type="match status" value="1"/>
</dbReference>
<dbReference type="Pfam" id="PF22602">
    <property type="entry name" value="NXF_NTF2"/>
    <property type="match status" value="1"/>
</dbReference>
<dbReference type="PROSITE" id="PS50177">
    <property type="entry name" value="NTF2_DOMAIN"/>
    <property type="match status" value="1"/>
</dbReference>
<dbReference type="OMA" id="YGGHEAW"/>
<comment type="subcellular location">
    <subcellularLocation>
        <location evidence="1">Nucleus</location>
        <location evidence="1">Nucleoplasm</location>
    </subcellularLocation>
</comment>
<dbReference type="SUPFAM" id="SSF54928">
    <property type="entry name" value="RNA-binding domain, RBD"/>
    <property type="match status" value="1"/>
</dbReference>
<keyword evidence="13" id="KW-1185">Reference proteome</keyword>
<evidence type="ECO:0000256" key="8">
    <source>
        <dbReference type="ARBA" id="ARBA00023242"/>
    </source>
</evidence>
<dbReference type="Pfam" id="PF24048">
    <property type="entry name" value="LRR_NXF1-5"/>
    <property type="match status" value="1"/>
</dbReference>
<evidence type="ECO:0000256" key="9">
    <source>
        <dbReference type="SAM" id="MobiDB-lite"/>
    </source>
</evidence>
<feature type="domain" description="TAP-C" evidence="11">
    <location>
        <begin position="584"/>
        <end position="638"/>
    </location>
</feature>
<keyword evidence="7" id="KW-0694">RNA-binding</keyword>
<dbReference type="PANTHER" id="PTHR10662">
    <property type="entry name" value="NUCLEAR RNA EXPORT FACTOR"/>
    <property type="match status" value="1"/>
</dbReference>
<dbReference type="STRING" id="94237.ENSMMOP00000003580"/>
<dbReference type="InterPro" id="IPR030217">
    <property type="entry name" value="NXF_fam"/>
</dbReference>